<proteinExistence type="predicted"/>
<evidence type="ECO:0000313" key="2">
    <source>
        <dbReference type="Proteomes" id="UP000238823"/>
    </source>
</evidence>
<sequence length="125" mass="13435">MSFHQVIQTCDPDAPHTLDTIKAKATYLDPVTLAKKSDEYVVTLGDLVNADASQLYKGDVVVNFAKAFIAISAMVDAKQYDDAIGTADAMVGWLQQAAQDLGDAEIADMVSVMSDYAALLTQRFG</sequence>
<reference evidence="1 2" key="1">
    <citation type="submission" date="2018-03" db="EMBL/GenBank/DDBJ databases">
        <title>Draft Genome Sequences of the Obligatory Marine Myxobacteria Enhygromyxa salina SWB007.</title>
        <authorList>
            <person name="Poehlein A."/>
            <person name="Moghaddam J.A."/>
            <person name="Harms H."/>
            <person name="Alanjari M."/>
            <person name="Koenig G.M."/>
            <person name="Daniel R."/>
            <person name="Schaeberle T.F."/>
        </authorList>
    </citation>
    <scope>NUCLEOTIDE SEQUENCE [LARGE SCALE GENOMIC DNA]</scope>
    <source>
        <strain evidence="1 2">SWB007</strain>
    </source>
</reference>
<dbReference type="Proteomes" id="UP000238823">
    <property type="component" value="Unassembled WGS sequence"/>
</dbReference>
<gene>
    <name evidence="1" type="ORF">ENSA7_22340</name>
</gene>
<evidence type="ECO:0000313" key="1">
    <source>
        <dbReference type="EMBL" id="PRQ08080.1"/>
    </source>
</evidence>
<dbReference type="RefSeq" id="WP_106089262.1">
    <property type="nucleotide sequence ID" value="NZ_PVNL01000045.1"/>
</dbReference>
<comment type="caution">
    <text evidence="1">The sequence shown here is derived from an EMBL/GenBank/DDBJ whole genome shotgun (WGS) entry which is preliminary data.</text>
</comment>
<accession>A0A2S9YSN2</accession>
<organism evidence="1 2">
    <name type="scientific">Enhygromyxa salina</name>
    <dbReference type="NCBI Taxonomy" id="215803"/>
    <lineage>
        <taxon>Bacteria</taxon>
        <taxon>Pseudomonadati</taxon>
        <taxon>Myxococcota</taxon>
        <taxon>Polyangia</taxon>
        <taxon>Nannocystales</taxon>
        <taxon>Nannocystaceae</taxon>
        <taxon>Enhygromyxa</taxon>
    </lineage>
</organism>
<protein>
    <submittedName>
        <fullName evidence="1">Uncharacterized protein</fullName>
    </submittedName>
</protein>
<name>A0A2S9YSN2_9BACT</name>
<dbReference type="AlphaFoldDB" id="A0A2S9YSN2"/>
<dbReference type="EMBL" id="PVNL01000045">
    <property type="protein sequence ID" value="PRQ08080.1"/>
    <property type="molecule type" value="Genomic_DNA"/>
</dbReference>